<dbReference type="KEGG" id="pdp:PDIP_28270"/>
<protein>
    <submittedName>
        <fullName evidence="1">Flavin-containing monooxygenase-like</fullName>
    </submittedName>
</protein>
<name>A0A7T6XTD9_PENDI</name>
<dbReference type="RefSeq" id="XP_014536288.2">
    <property type="nucleotide sequence ID" value="XM_014680802.2"/>
</dbReference>
<evidence type="ECO:0000313" key="2">
    <source>
        <dbReference type="Proteomes" id="UP000595662"/>
    </source>
</evidence>
<evidence type="ECO:0000313" key="1">
    <source>
        <dbReference type="EMBL" id="QQK47078.1"/>
    </source>
</evidence>
<accession>A0A7T6XTD9</accession>
<proteinExistence type="predicted"/>
<sequence length="156" mass="16757">MHEDSGPPTEECDIACESLHWPFPFALSVHMTKKIADTGKETPDGLRRAGFEPTFGIDGAGIARAYLTHGGGYYLDVGCSQLIIDGKIKVNHNPGETKGSGKCELLLANGKSLPADVVVLATGYDNIRTTARKVVGPDVWDLNAEGEIQAVSFHYQ</sequence>
<dbReference type="InterPro" id="IPR036188">
    <property type="entry name" value="FAD/NAD-bd_sf"/>
</dbReference>
<dbReference type="SUPFAM" id="SSF51905">
    <property type="entry name" value="FAD/NAD(P)-binding domain"/>
    <property type="match status" value="1"/>
</dbReference>
<dbReference type="VEuPathDB" id="FungiDB:PDIP_28270"/>
<reference evidence="1 2" key="1">
    <citation type="submission" date="2020-08" db="EMBL/GenBank/DDBJ databases">
        <title>The completed genome sequence of the pathogenic ascomycete fungus Penicillium digitatum.</title>
        <authorList>
            <person name="Wang M."/>
        </authorList>
    </citation>
    <scope>NUCLEOTIDE SEQUENCE [LARGE SCALE GENOMIC DNA]</scope>
    <source>
        <strain evidence="1 2">PdW03</strain>
    </source>
</reference>
<dbReference type="AlphaFoldDB" id="A0A7T6XTD9"/>
<dbReference type="GO" id="GO:0004497">
    <property type="term" value="F:monooxygenase activity"/>
    <property type="evidence" value="ECO:0007669"/>
    <property type="project" value="UniProtKB-KW"/>
</dbReference>
<keyword evidence="1" id="KW-0503">Monooxygenase</keyword>
<gene>
    <name evidence="1" type="ORF">Pdw03_1976</name>
</gene>
<dbReference type="GeneID" id="26231147"/>
<dbReference type="EMBL" id="CP060778">
    <property type="protein sequence ID" value="QQK47078.1"/>
    <property type="molecule type" value="Genomic_DNA"/>
</dbReference>
<organism evidence="1 2">
    <name type="scientific">Penicillium digitatum</name>
    <name type="common">Green mold</name>
    <dbReference type="NCBI Taxonomy" id="36651"/>
    <lineage>
        <taxon>Eukaryota</taxon>
        <taxon>Fungi</taxon>
        <taxon>Dikarya</taxon>
        <taxon>Ascomycota</taxon>
        <taxon>Pezizomycotina</taxon>
        <taxon>Eurotiomycetes</taxon>
        <taxon>Eurotiomycetidae</taxon>
        <taxon>Eurotiales</taxon>
        <taxon>Aspergillaceae</taxon>
        <taxon>Penicillium</taxon>
    </lineage>
</organism>
<dbReference type="Proteomes" id="UP000595662">
    <property type="component" value="Chromosome 5"/>
</dbReference>
<keyword evidence="1" id="KW-0560">Oxidoreductase</keyword>